<feature type="compositionally biased region" description="Basic and acidic residues" evidence="1">
    <location>
        <begin position="18"/>
        <end position="27"/>
    </location>
</feature>
<organism evidence="2 3">
    <name type="scientific">Clostridium omnivorum</name>
    <dbReference type="NCBI Taxonomy" id="1604902"/>
    <lineage>
        <taxon>Bacteria</taxon>
        <taxon>Bacillati</taxon>
        <taxon>Bacillota</taxon>
        <taxon>Clostridia</taxon>
        <taxon>Eubacteriales</taxon>
        <taxon>Clostridiaceae</taxon>
        <taxon>Clostridium</taxon>
    </lineage>
</organism>
<evidence type="ECO:0000313" key="3">
    <source>
        <dbReference type="Proteomes" id="UP001208567"/>
    </source>
</evidence>
<dbReference type="RefSeq" id="WP_264852367.1">
    <property type="nucleotide sequence ID" value="NZ_BRXR01000002.1"/>
</dbReference>
<name>A0ABQ5NCM4_9CLOT</name>
<protein>
    <submittedName>
        <fullName evidence="2">Uncharacterized protein</fullName>
    </submittedName>
</protein>
<feature type="region of interest" description="Disordered" evidence="1">
    <location>
        <begin position="1"/>
        <end position="28"/>
    </location>
</feature>
<evidence type="ECO:0000313" key="2">
    <source>
        <dbReference type="EMBL" id="GLC32906.1"/>
    </source>
</evidence>
<sequence length="63" mass="7629">MSGLSKRGPKHKNRKYKSWKDQNKKELPTVQDLKEDDEFNEFKRMMEDAPSYKRHNGAYRQVK</sequence>
<dbReference type="EMBL" id="BRXR01000002">
    <property type="protein sequence ID" value="GLC32906.1"/>
    <property type="molecule type" value="Genomic_DNA"/>
</dbReference>
<feature type="compositionally biased region" description="Basic residues" evidence="1">
    <location>
        <begin position="7"/>
        <end position="17"/>
    </location>
</feature>
<comment type="caution">
    <text evidence="2">The sequence shown here is derived from an EMBL/GenBank/DDBJ whole genome shotgun (WGS) entry which is preliminary data.</text>
</comment>
<accession>A0ABQ5NCM4</accession>
<evidence type="ECO:0000256" key="1">
    <source>
        <dbReference type="SAM" id="MobiDB-lite"/>
    </source>
</evidence>
<keyword evidence="3" id="KW-1185">Reference proteome</keyword>
<reference evidence="2 3" key="1">
    <citation type="journal article" date="2024" name="Int. J. Syst. Evol. Microbiol.">
        <title>Clostridium omnivorum sp. nov., isolated from anoxic soil under the treatment of reductive soil disinfestation.</title>
        <authorList>
            <person name="Ueki A."/>
            <person name="Tonouchi A."/>
            <person name="Kaku N."/>
            <person name="Honma S."/>
            <person name="Ueki K."/>
        </authorList>
    </citation>
    <scope>NUCLEOTIDE SEQUENCE [LARGE SCALE GENOMIC DNA]</scope>
    <source>
        <strain evidence="2 3">E14</strain>
    </source>
</reference>
<dbReference type="Proteomes" id="UP001208567">
    <property type="component" value="Unassembled WGS sequence"/>
</dbReference>
<gene>
    <name evidence="2" type="ORF">bsdE14_43160</name>
</gene>
<proteinExistence type="predicted"/>